<evidence type="ECO:0000313" key="4">
    <source>
        <dbReference type="Ensembl" id="ENSCWAP00000001706.1"/>
    </source>
</evidence>
<dbReference type="PANTHER" id="PTHR21258">
    <property type="entry name" value="DOCKING PROTEIN RELATED"/>
    <property type="match status" value="1"/>
</dbReference>
<dbReference type="PANTHER" id="PTHR21258:SF42">
    <property type="entry name" value="DOCKING PROTEIN 3"/>
    <property type="match status" value="1"/>
</dbReference>
<evidence type="ECO:0000256" key="2">
    <source>
        <dbReference type="ARBA" id="ARBA00022553"/>
    </source>
</evidence>
<dbReference type="SMART" id="SM00233">
    <property type="entry name" value="PH"/>
    <property type="match status" value="1"/>
</dbReference>
<dbReference type="GO" id="GO:0007265">
    <property type="term" value="P:Ras protein signal transduction"/>
    <property type="evidence" value="ECO:0007669"/>
    <property type="project" value="TreeGrafter"/>
</dbReference>
<dbReference type="Pfam" id="PF00169">
    <property type="entry name" value="PH"/>
    <property type="match status" value="1"/>
</dbReference>
<feature type="domain" description="PH" evidence="3">
    <location>
        <begin position="7"/>
        <end position="112"/>
    </location>
</feature>
<organism evidence="4 5">
    <name type="scientific">Catagonus wagneri</name>
    <name type="common">Chacoan peccary</name>
    <dbReference type="NCBI Taxonomy" id="51154"/>
    <lineage>
        <taxon>Eukaryota</taxon>
        <taxon>Metazoa</taxon>
        <taxon>Chordata</taxon>
        <taxon>Craniata</taxon>
        <taxon>Vertebrata</taxon>
        <taxon>Euteleostomi</taxon>
        <taxon>Mammalia</taxon>
        <taxon>Eutheria</taxon>
        <taxon>Laurasiatheria</taxon>
        <taxon>Artiodactyla</taxon>
        <taxon>Suina</taxon>
        <taxon>Tayassuidae</taxon>
        <taxon>Catagonus</taxon>
    </lineage>
</organism>
<dbReference type="GO" id="GO:0005737">
    <property type="term" value="C:cytoplasm"/>
    <property type="evidence" value="ECO:0007669"/>
    <property type="project" value="TreeGrafter"/>
</dbReference>
<name>A0A8C3VH57_9CETA</name>
<keyword evidence="2" id="KW-0597">Phosphoprotein</keyword>
<dbReference type="GeneTree" id="ENSGT00940000161724"/>
<evidence type="ECO:0000256" key="1">
    <source>
        <dbReference type="ARBA" id="ARBA00010955"/>
    </source>
</evidence>
<dbReference type="FunFam" id="2.30.29.30:FF:000213">
    <property type="entry name" value="Docking protein 3"/>
    <property type="match status" value="1"/>
</dbReference>
<dbReference type="Gene3D" id="2.30.29.30">
    <property type="entry name" value="Pleckstrin-homology domain (PH domain)/Phosphotyrosine-binding domain (PTB)"/>
    <property type="match status" value="1"/>
</dbReference>
<evidence type="ECO:0000259" key="3">
    <source>
        <dbReference type="SMART" id="SM00233"/>
    </source>
</evidence>
<dbReference type="SUPFAM" id="SSF50729">
    <property type="entry name" value="PH domain-like"/>
    <property type="match status" value="1"/>
</dbReference>
<dbReference type="InterPro" id="IPR001849">
    <property type="entry name" value="PH_domain"/>
</dbReference>
<keyword evidence="5" id="KW-1185">Reference proteome</keyword>
<proteinExistence type="inferred from homology"/>
<evidence type="ECO:0000313" key="5">
    <source>
        <dbReference type="Proteomes" id="UP000694540"/>
    </source>
</evidence>
<dbReference type="GO" id="GO:0007169">
    <property type="term" value="P:cell surface receptor protein tyrosine kinase signaling pathway"/>
    <property type="evidence" value="ECO:0007669"/>
    <property type="project" value="TreeGrafter"/>
</dbReference>
<dbReference type="InterPro" id="IPR050996">
    <property type="entry name" value="Docking_Protein_DOK"/>
</dbReference>
<reference evidence="4" key="1">
    <citation type="submission" date="2025-08" db="UniProtKB">
        <authorList>
            <consortium name="Ensembl"/>
        </authorList>
    </citation>
    <scope>IDENTIFICATION</scope>
</reference>
<dbReference type="GO" id="GO:0043410">
    <property type="term" value="P:positive regulation of MAPK cascade"/>
    <property type="evidence" value="ECO:0007669"/>
    <property type="project" value="TreeGrafter"/>
</dbReference>
<sequence>MEPLETPVKDGILYQQQVKFGKSWRKVWGLLYAGGPSGVARLESWESAGPSRRGERRVIRLADCVSVLPAEGESCPRDTSAFLLTTTERSHLLAAQHRQQWMDRICQLAFPVSTGENMLYQRSQTRKASHSMIPFT</sequence>
<dbReference type="Proteomes" id="UP000694540">
    <property type="component" value="Unplaced"/>
</dbReference>
<reference evidence="4" key="2">
    <citation type="submission" date="2025-09" db="UniProtKB">
        <authorList>
            <consortium name="Ensembl"/>
        </authorList>
    </citation>
    <scope>IDENTIFICATION</scope>
</reference>
<dbReference type="AlphaFoldDB" id="A0A8C3VH57"/>
<dbReference type="Ensembl" id="ENSCWAT00000001871.1">
    <property type="protein sequence ID" value="ENSCWAP00000001706.1"/>
    <property type="gene ID" value="ENSCWAG00000001419.1"/>
</dbReference>
<dbReference type="InterPro" id="IPR011993">
    <property type="entry name" value="PH-like_dom_sf"/>
</dbReference>
<accession>A0A8C3VH57</accession>
<gene>
    <name evidence="4" type="primary">DOK3</name>
</gene>
<comment type="similarity">
    <text evidence="1">Belongs to the DOK family. Type A subfamily.</text>
</comment>
<protein>
    <submittedName>
        <fullName evidence="4">Docking protein 3</fullName>
    </submittedName>
</protein>